<evidence type="ECO:0000313" key="1">
    <source>
        <dbReference type="EMBL" id="GIX99689.1"/>
    </source>
</evidence>
<dbReference type="AlphaFoldDB" id="A0AAV4PV66"/>
<dbReference type="EMBL" id="BPLR01005078">
    <property type="protein sequence ID" value="GIX99689.1"/>
    <property type="molecule type" value="Genomic_DNA"/>
</dbReference>
<proteinExistence type="predicted"/>
<reference evidence="1 2" key="1">
    <citation type="submission" date="2021-06" db="EMBL/GenBank/DDBJ databases">
        <title>Caerostris extrusa draft genome.</title>
        <authorList>
            <person name="Kono N."/>
            <person name="Arakawa K."/>
        </authorList>
    </citation>
    <scope>NUCLEOTIDE SEQUENCE [LARGE SCALE GENOMIC DNA]</scope>
</reference>
<gene>
    <name evidence="1" type="ORF">CEXT_289521</name>
</gene>
<protein>
    <submittedName>
        <fullName evidence="1">Uncharacterized protein</fullName>
    </submittedName>
</protein>
<comment type="caution">
    <text evidence="1">The sequence shown here is derived from an EMBL/GenBank/DDBJ whole genome shotgun (WGS) entry which is preliminary data.</text>
</comment>
<organism evidence="1 2">
    <name type="scientific">Caerostris extrusa</name>
    <name type="common">Bark spider</name>
    <name type="synonym">Caerostris bankana</name>
    <dbReference type="NCBI Taxonomy" id="172846"/>
    <lineage>
        <taxon>Eukaryota</taxon>
        <taxon>Metazoa</taxon>
        <taxon>Ecdysozoa</taxon>
        <taxon>Arthropoda</taxon>
        <taxon>Chelicerata</taxon>
        <taxon>Arachnida</taxon>
        <taxon>Araneae</taxon>
        <taxon>Araneomorphae</taxon>
        <taxon>Entelegynae</taxon>
        <taxon>Araneoidea</taxon>
        <taxon>Araneidae</taxon>
        <taxon>Caerostris</taxon>
    </lineage>
</organism>
<name>A0AAV4PV66_CAEEX</name>
<sequence length="88" mass="10447">MRGRTQLATCKKYRPENFTKWKNLRVFQNICEEDPQNLDKKNSFGLLVSLEDLQEAIHEGSHVTGGCRKVICYSIFWYKLANYFESYF</sequence>
<evidence type="ECO:0000313" key="2">
    <source>
        <dbReference type="Proteomes" id="UP001054945"/>
    </source>
</evidence>
<keyword evidence="2" id="KW-1185">Reference proteome</keyword>
<accession>A0AAV4PV66</accession>
<dbReference type="Proteomes" id="UP001054945">
    <property type="component" value="Unassembled WGS sequence"/>
</dbReference>